<dbReference type="SUPFAM" id="SSF47413">
    <property type="entry name" value="lambda repressor-like DNA-binding domains"/>
    <property type="match status" value="1"/>
</dbReference>
<evidence type="ECO:0000256" key="2">
    <source>
        <dbReference type="ARBA" id="ARBA00023125"/>
    </source>
</evidence>
<dbReference type="PANTHER" id="PTHR46797">
    <property type="entry name" value="HTH-TYPE TRANSCRIPTIONAL REGULATOR"/>
    <property type="match status" value="1"/>
</dbReference>
<keyword evidence="6" id="KW-1185">Reference proteome</keyword>
<dbReference type="CDD" id="cd00093">
    <property type="entry name" value="HTH_XRE"/>
    <property type="match status" value="1"/>
</dbReference>
<dbReference type="RefSeq" id="WP_205043945.1">
    <property type="nucleotide sequence ID" value="NZ_CAJVAX010000019.1"/>
</dbReference>
<evidence type="ECO:0000313" key="5">
    <source>
        <dbReference type="EMBL" id="CAG7649336.1"/>
    </source>
</evidence>
<organism evidence="5 6">
    <name type="scientific">Actinacidiphila bryophytorum</name>
    <dbReference type="NCBI Taxonomy" id="1436133"/>
    <lineage>
        <taxon>Bacteria</taxon>
        <taxon>Bacillati</taxon>
        <taxon>Actinomycetota</taxon>
        <taxon>Actinomycetes</taxon>
        <taxon>Kitasatosporales</taxon>
        <taxon>Streptomycetaceae</taxon>
        <taxon>Actinacidiphila</taxon>
    </lineage>
</organism>
<dbReference type="InterPro" id="IPR001387">
    <property type="entry name" value="Cro/C1-type_HTH"/>
</dbReference>
<dbReference type="PANTHER" id="PTHR46797:SF23">
    <property type="entry name" value="HTH-TYPE TRANSCRIPTIONAL REGULATOR SUTR"/>
    <property type="match status" value="1"/>
</dbReference>
<evidence type="ECO:0000256" key="3">
    <source>
        <dbReference type="ARBA" id="ARBA00023163"/>
    </source>
</evidence>
<keyword evidence="2" id="KW-0238">DNA-binding</keyword>
<gene>
    <name evidence="5" type="ORF">SBRY_50071</name>
</gene>
<proteinExistence type="predicted"/>
<dbReference type="Gene3D" id="1.10.260.40">
    <property type="entry name" value="lambda repressor-like DNA-binding domains"/>
    <property type="match status" value="1"/>
</dbReference>
<evidence type="ECO:0000313" key="6">
    <source>
        <dbReference type="Proteomes" id="UP001153328"/>
    </source>
</evidence>
<dbReference type="EMBL" id="CAJVAX010000019">
    <property type="protein sequence ID" value="CAG7649336.1"/>
    <property type="molecule type" value="Genomic_DNA"/>
</dbReference>
<dbReference type="GO" id="GO:0005829">
    <property type="term" value="C:cytosol"/>
    <property type="evidence" value="ECO:0007669"/>
    <property type="project" value="TreeGrafter"/>
</dbReference>
<evidence type="ECO:0000256" key="1">
    <source>
        <dbReference type="ARBA" id="ARBA00023015"/>
    </source>
</evidence>
<sequence>MDRTPAAGENIAVLRKARGMGQAKLARLSGISVSYLSKIETGDRPATPPVVAAIAKPLRVSTARIYGQPFLGLSEQADLLNDLRDAVRRHTLPREDTPAPVALAERLQLAARLRSETRYLELLRELPTLLGQATATALDAGGDSPAWGQLADLYGCAYSVTHRFVQPDLADIIVARQQWAAQRTWNPAAEATAAWNEAGTYQSAGAYGDGMAIVERAISQYESARTEGPESVVILGSLHLRGVVLASRNRDRHATETHLRHAKGLAAQLDGDVLMHNLTFGEGNTALYELAAHVELDQPNKAVTMSTPLIDQPPSGLKPNRLGRLYIDVARARLALKDAAGAEEALKAAFKVSPQMAQIHPMSREVLRVLFILHQRARPDLVAMAERAGLTM</sequence>
<dbReference type="Pfam" id="PF01381">
    <property type="entry name" value="HTH_3"/>
    <property type="match status" value="1"/>
</dbReference>
<comment type="caution">
    <text evidence="5">The sequence shown here is derived from an EMBL/GenBank/DDBJ whole genome shotgun (WGS) entry which is preliminary data.</text>
</comment>
<dbReference type="AlphaFoldDB" id="A0A9W4H492"/>
<dbReference type="InterPro" id="IPR010982">
    <property type="entry name" value="Lambda_DNA-bd_dom_sf"/>
</dbReference>
<keyword evidence="1" id="KW-0805">Transcription regulation</keyword>
<reference evidence="5" key="1">
    <citation type="submission" date="2021-06" db="EMBL/GenBank/DDBJ databases">
        <authorList>
            <person name="Arsene-Ploetze F."/>
        </authorList>
    </citation>
    <scope>NUCLEOTIDE SEQUENCE</scope>
    <source>
        <strain evidence="5">SBRY1</strain>
    </source>
</reference>
<dbReference type="InterPro" id="IPR050807">
    <property type="entry name" value="TransReg_Diox_bact_type"/>
</dbReference>
<protein>
    <submittedName>
        <fullName evidence="5">HTH cro/C1-type domain-containing protein</fullName>
    </submittedName>
</protein>
<accession>A0A9W4H492</accession>
<keyword evidence="3" id="KW-0804">Transcription</keyword>
<dbReference type="PROSITE" id="PS50943">
    <property type="entry name" value="HTH_CROC1"/>
    <property type="match status" value="1"/>
</dbReference>
<name>A0A9W4H492_9ACTN</name>
<feature type="domain" description="HTH cro/C1-type" evidence="4">
    <location>
        <begin position="11"/>
        <end position="65"/>
    </location>
</feature>
<dbReference type="GO" id="GO:0003677">
    <property type="term" value="F:DNA binding"/>
    <property type="evidence" value="ECO:0007669"/>
    <property type="project" value="UniProtKB-KW"/>
</dbReference>
<dbReference type="SMART" id="SM00530">
    <property type="entry name" value="HTH_XRE"/>
    <property type="match status" value="1"/>
</dbReference>
<dbReference type="GO" id="GO:0003700">
    <property type="term" value="F:DNA-binding transcription factor activity"/>
    <property type="evidence" value="ECO:0007669"/>
    <property type="project" value="TreeGrafter"/>
</dbReference>
<evidence type="ECO:0000259" key="4">
    <source>
        <dbReference type="PROSITE" id="PS50943"/>
    </source>
</evidence>
<dbReference type="Proteomes" id="UP001153328">
    <property type="component" value="Unassembled WGS sequence"/>
</dbReference>